<keyword evidence="2" id="KW-1185">Reference proteome</keyword>
<gene>
    <name evidence="1" type="ORF">BQ9231_00183</name>
</gene>
<evidence type="ECO:0000313" key="1">
    <source>
        <dbReference type="EMBL" id="SOB74066.1"/>
    </source>
</evidence>
<reference evidence="1" key="1">
    <citation type="submission" date="2017-08" db="EMBL/GenBank/DDBJ databases">
        <authorList>
            <person name="de Groot N.N."/>
        </authorList>
    </citation>
    <scope>NUCLEOTIDE SEQUENCE</scope>
</reference>
<accession>A0A285PY26</accession>
<name>A0A285PY26_9VIRU</name>
<organism evidence="1">
    <name type="scientific">Cedratvirus lausannensis</name>
    <dbReference type="NCBI Taxonomy" id="2023205"/>
    <lineage>
        <taxon>Viruses</taxon>
        <taxon>Pithoviruses</taxon>
        <taxon>Orthocedratvirinae</taxon>
        <taxon>Alphacedratvirus</taxon>
        <taxon>Alphacedratvirus francolausannense</taxon>
    </lineage>
</organism>
<evidence type="ECO:0000313" key="2">
    <source>
        <dbReference type="Proteomes" id="UP000274850"/>
    </source>
</evidence>
<sequence length="407" mass="47151">MKLALSSLCNLCYYALPEEQVPLLKDLCLQPLPDWDYYYNLINKDFAVPRDYFFLPLTQGRDCCQRKRYVEVYTKFKLIPDSVHSKFGVYEPYAALEEAVMRNDVEMAKYYFSLLPVEVKPRIRNIYWKFRKIIGKEFNFRMAALYAVWSLHFGSTEYFPAVVENWQKDTEEVSLGLTNLDMSIYDCVTEKKTGEALSYLISQGNQEAFFALMGDDGPVMSHKFLPSVLASGREDFVKIYSRFNNDKRVTEEDVDYNVSSVNIANKEASGLRYYKPLLASSIRGGNPRLFIYCMAMPYDGLVSFHDDLLQGMRERSNPVGFYQILQLVRGEKEAKVLYPDVDMNLSYMKTHRVPISLVRDTILENPGYLPFVEYVKKAYPKADAQWKQLAAQIDEVVYPLTARLLAM</sequence>
<proteinExistence type="predicted"/>
<protein>
    <submittedName>
        <fullName evidence="1">Uncharacterized protein</fullName>
    </submittedName>
</protein>
<dbReference type="EMBL" id="LT907979">
    <property type="protein sequence ID" value="SOB74066.1"/>
    <property type="molecule type" value="Genomic_DNA"/>
</dbReference>
<dbReference type="Proteomes" id="UP000274850">
    <property type="component" value="Segment"/>
</dbReference>